<evidence type="ECO:0000256" key="1">
    <source>
        <dbReference type="PROSITE-ProRule" id="PRU00047"/>
    </source>
</evidence>
<gene>
    <name evidence="4" type="ORF">COCSADRAFT_31806</name>
</gene>
<keyword evidence="1" id="KW-0479">Metal-binding</keyword>
<keyword evidence="5" id="KW-1185">Reference proteome</keyword>
<organism evidence="4 5">
    <name type="scientific">Cochliobolus sativus (strain ND90Pr / ATCC 201652)</name>
    <name type="common">Common root rot and spot blotch fungus</name>
    <name type="synonym">Bipolaris sorokiniana</name>
    <dbReference type="NCBI Taxonomy" id="665912"/>
    <lineage>
        <taxon>Eukaryota</taxon>
        <taxon>Fungi</taxon>
        <taxon>Dikarya</taxon>
        <taxon>Ascomycota</taxon>
        <taxon>Pezizomycotina</taxon>
        <taxon>Dothideomycetes</taxon>
        <taxon>Pleosporomycetidae</taxon>
        <taxon>Pleosporales</taxon>
        <taxon>Pleosporineae</taxon>
        <taxon>Pleosporaceae</taxon>
        <taxon>Bipolaris</taxon>
    </lineage>
</organism>
<evidence type="ECO:0000313" key="5">
    <source>
        <dbReference type="Proteomes" id="UP000016934"/>
    </source>
</evidence>
<dbReference type="HOGENOM" id="CLU_049644_0_0_1"/>
<feature type="region of interest" description="Disordered" evidence="2">
    <location>
        <begin position="162"/>
        <end position="193"/>
    </location>
</feature>
<dbReference type="GO" id="GO:0008270">
    <property type="term" value="F:zinc ion binding"/>
    <property type="evidence" value="ECO:0007669"/>
    <property type="project" value="UniProtKB-KW"/>
</dbReference>
<dbReference type="PROSITE" id="PS50158">
    <property type="entry name" value="ZF_CCHC"/>
    <property type="match status" value="1"/>
</dbReference>
<dbReference type="SUPFAM" id="SSF57756">
    <property type="entry name" value="Retrovirus zinc finger-like domains"/>
    <property type="match status" value="1"/>
</dbReference>
<name>M2SP98_COCSN</name>
<accession>M2SP98</accession>
<dbReference type="KEGG" id="bsc:COCSADRAFT_31806"/>
<dbReference type="EMBL" id="KB445637">
    <property type="protein sequence ID" value="EMD69033.1"/>
    <property type="molecule type" value="Genomic_DNA"/>
</dbReference>
<proteinExistence type="predicted"/>
<reference evidence="5" key="2">
    <citation type="journal article" date="2013" name="PLoS Genet.">
        <title>Comparative genome structure, secondary metabolite, and effector coding capacity across Cochliobolus pathogens.</title>
        <authorList>
            <person name="Condon B.J."/>
            <person name="Leng Y."/>
            <person name="Wu D."/>
            <person name="Bushley K.E."/>
            <person name="Ohm R.A."/>
            <person name="Otillar R."/>
            <person name="Martin J."/>
            <person name="Schackwitz W."/>
            <person name="Grimwood J."/>
            <person name="MohdZainudin N."/>
            <person name="Xue C."/>
            <person name="Wang R."/>
            <person name="Manning V.A."/>
            <person name="Dhillon B."/>
            <person name="Tu Z.J."/>
            <person name="Steffenson B.J."/>
            <person name="Salamov A."/>
            <person name="Sun H."/>
            <person name="Lowry S."/>
            <person name="LaButti K."/>
            <person name="Han J."/>
            <person name="Copeland A."/>
            <person name="Lindquist E."/>
            <person name="Barry K."/>
            <person name="Schmutz J."/>
            <person name="Baker S.E."/>
            <person name="Ciuffetti L.M."/>
            <person name="Grigoriev I.V."/>
            <person name="Zhong S."/>
            <person name="Turgeon B.G."/>
        </authorList>
    </citation>
    <scope>NUCLEOTIDE SEQUENCE [LARGE SCALE GENOMIC DNA]</scope>
    <source>
        <strain evidence="5">ND90Pr / ATCC 201652</strain>
    </source>
</reference>
<feature type="domain" description="CCHC-type" evidence="3">
    <location>
        <begin position="200"/>
        <end position="214"/>
    </location>
</feature>
<protein>
    <recommendedName>
        <fullName evidence="3">CCHC-type domain-containing protein</fullName>
    </recommendedName>
</protein>
<dbReference type="InterPro" id="IPR036875">
    <property type="entry name" value="Znf_CCHC_sf"/>
</dbReference>
<keyword evidence="1" id="KW-0862">Zinc</keyword>
<dbReference type="RefSeq" id="XP_007694112.1">
    <property type="nucleotide sequence ID" value="XM_007695922.1"/>
</dbReference>
<sequence>MALVWGHITGTAKEYLEPQYLAESEEERFLCAEDMILLLKSYFISGNEQAESRAAFHRLSMGRKETFTEFKAHFISAAVKGSVSRSEWFFYLWEKIIPALRAPNLGFKHLWAGSFEKMVQHLTAFDIERRNAPVGTYSEPKPSQAGVSSTKQIPRPIRDFQPRTYYTRPEPTPTPYRVHSSTPRLLSKTPAPDNVTTENCYHYGKPGHYANNCPVPRVREIQAEKEEYEDALEYHSDQSRSGNDEA</sequence>
<dbReference type="Proteomes" id="UP000016934">
    <property type="component" value="Unassembled WGS sequence"/>
</dbReference>
<dbReference type="AlphaFoldDB" id="M2SP98"/>
<reference evidence="4 5" key="1">
    <citation type="journal article" date="2012" name="PLoS Pathog.">
        <title>Diverse lifestyles and strategies of plant pathogenesis encoded in the genomes of eighteen Dothideomycetes fungi.</title>
        <authorList>
            <person name="Ohm R.A."/>
            <person name="Feau N."/>
            <person name="Henrissat B."/>
            <person name="Schoch C.L."/>
            <person name="Horwitz B.A."/>
            <person name="Barry K.W."/>
            <person name="Condon B.J."/>
            <person name="Copeland A.C."/>
            <person name="Dhillon B."/>
            <person name="Glaser F."/>
            <person name="Hesse C.N."/>
            <person name="Kosti I."/>
            <person name="LaButti K."/>
            <person name="Lindquist E.A."/>
            <person name="Lucas S."/>
            <person name="Salamov A.A."/>
            <person name="Bradshaw R.E."/>
            <person name="Ciuffetti L."/>
            <person name="Hamelin R.C."/>
            <person name="Kema G.H.J."/>
            <person name="Lawrence C."/>
            <person name="Scott J.A."/>
            <person name="Spatafora J.W."/>
            <person name="Turgeon B.G."/>
            <person name="de Wit P.J.G.M."/>
            <person name="Zhong S."/>
            <person name="Goodwin S.B."/>
            <person name="Grigoriev I.V."/>
        </authorList>
    </citation>
    <scope>NUCLEOTIDE SEQUENCE [LARGE SCALE GENOMIC DNA]</scope>
    <source>
        <strain evidence="5">ND90Pr / ATCC 201652</strain>
    </source>
</reference>
<feature type="region of interest" description="Disordered" evidence="2">
    <location>
        <begin position="225"/>
        <end position="246"/>
    </location>
</feature>
<evidence type="ECO:0000259" key="3">
    <source>
        <dbReference type="PROSITE" id="PS50158"/>
    </source>
</evidence>
<evidence type="ECO:0000256" key="2">
    <source>
        <dbReference type="SAM" id="MobiDB-lite"/>
    </source>
</evidence>
<dbReference type="OrthoDB" id="3439242at2759"/>
<dbReference type="InterPro" id="IPR001878">
    <property type="entry name" value="Znf_CCHC"/>
</dbReference>
<evidence type="ECO:0000313" key="4">
    <source>
        <dbReference type="EMBL" id="EMD69033.1"/>
    </source>
</evidence>
<keyword evidence="1" id="KW-0863">Zinc-finger</keyword>
<dbReference type="GeneID" id="19136527"/>
<dbReference type="GO" id="GO:0003676">
    <property type="term" value="F:nucleic acid binding"/>
    <property type="evidence" value="ECO:0007669"/>
    <property type="project" value="InterPro"/>
</dbReference>
<dbReference type="eggNOG" id="ENOG502TCIJ">
    <property type="taxonomic scope" value="Eukaryota"/>
</dbReference>